<dbReference type="PANTHER" id="PTHR46112:SF2">
    <property type="entry name" value="XAA-PRO AMINOPEPTIDASE P-RELATED"/>
    <property type="match status" value="1"/>
</dbReference>
<dbReference type="Pfam" id="PF01321">
    <property type="entry name" value="Creatinase_N"/>
    <property type="match status" value="1"/>
</dbReference>
<dbReference type="SUPFAM" id="SSF55920">
    <property type="entry name" value="Creatinase/aminopeptidase"/>
    <property type="match status" value="1"/>
</dbReference>
<dbReference type="CDD" id="cd01066">
    <property type="entry name" value="APP_MetAP"/>
    <property type="match status" value="1"/>
</dbReference>
<feature type="domain" description="Creatinase N-terminal" evidence="2">
    <location>
        <begin position="19"/>
        <end position="141"/>
    </location>
</feature>
<dbReference type="RefSeq" id="WP_036790874.1">
    <property type="nucleotide sequence ID" value="NZ_JQZV01000013.1"/>
</dbReference>
<dbReference type="InterPro" id="IPR029149">
    <property type="entry name" value="Creatin/AminoP/Spt16_N"/>
</dbReference>
<proteinExistence type="predicted"/>
<gene>
    <name evidence="3" type="ORF">HQ43_05820</name>
</gene>
<evidence type="ECO:0008006" key="5">
    <source>
        <dbReference type="Google" id="ProtNLM"/>
    </source>
</evidence>
<sequence length="399" mass="44586">MYISLAELKLRLNKIFTASQELTNNGIDSILIRANANMIYLTGTVVSGYAYLHKELELPVFFIERPSQAIDELPENCRYSVRKPELIPDILKEKGFAITERTALEQEELSFSEYCRLSKLSVTGKVSPISANGIMLRARMVKTPFEIEVMRESALVHCKIYEDVPRLYREGMTELELQIELERAMRLRGSIGTFRCYGPRMEIFMGNIISGDNAQSPAPYDFAMGGVGTPAMPMGATNRIIRPNSSVMVDLAGNYSVYNTDITRSYSVGTLPDRAYHAHEVARSICRFFEHHAKHGSSVADIYLHAQEKVAEEQFESVFMGTEFQAKFVGHGMGIQINEQPVLTGKSKDTFQSGMTIAVEPKFVLPGIGPVGMENTYLITDDGVELLTPVEESIVPLDK</sequence>
<reference evidence="3 4" key="1">
    <citation type="submission" date="2014-08" db="EMBL/GenBank/DDBJ databases">
        <title>Porphyromonas canoris strain:OH2762 Genome sequencing.</title>
        <authorList>
            <person name="Wallis C."/>
            <person name="Deusch O."/>
            <person name="O'Flynn C."/>
            <person name="Davis I."/>
            <person name="Jospin G."/>
            <person name="Darling A.E."/>
            <person name="Coil D.A."/>
            <person name="Alexiev A."/>
            <person name="Horsfall A."/>
            <person name="Kirkwood N."/>
            <person name="Harris S."/>
            <person name="Eisen J.A."/>
        </authorList>
    </citation>
    <scope>NUCLEOTIDE SEQUENCE [LARGE SCALE GENOMIC DNA]</scope>
    <source>
        <strain evidence="4">COT-108 OH2762</strain>
    </source>
</reference>
<evidence type="ECO:0000313" key="3">
    <source>
        <dbReference type="EMBL" id="KGN91624.1"/>
    </source>
</evidence>
<dbReference type="SUPFAM" id="SSF53092">
    <property type="entry name" value="Creatinase/prolidase N-terminal domain"/>
    <property type="match status" value="1"/>
</dbReference>
<evidence type="ECO:0000313" key="4">
    <source>
        <dbReference type="Proteomes" id="UP000030101"/>
    </source>
</evidence>
<dbReference type="EMBL" id="JQZV01000013">
    <property type="protein sequence ID" value="KGN91624.1"/>
    <property type="molecule type" value="Genomic_DNA"/>
</dbReference>
<dbReference type="InterPro" id="IPR050659">
    <property type="entry name" value="Peptidase_M24B"/>
</dbReference>
<dbReference type="Gene3D" id="3.90.230.10">
    <property type="entry name" value="Creatinase/methionine aminopeptidase superfamily"/>
    <property type="match status" value="1"/>
</dbReference>
<name>A0ABR4XIU8_9PORP</name>
<dbReference type="Proteomes" id="UP000030101">
    <property type="component" value="Unassembled WGS sequence"/>
</dbReference>
<dbReference type="PANTHER" id="PTHR46112">
    <property type="entry name" value="AMINOPEPTIDASE"/>
    <property type="match status" value="1"/>
</dbReference>
<protein>
    <recommendedName>
        <fullName evidence="5">Xaa-Pro aminopeptidase</fullName>
    </recommendedName>
</protein>
<comment type="caution">
    <text evidence="3">The sequence shown here is derived from an EMBL/GenBank/DDBJ whole genome shotgun (WGS) entry which is preliminary data.</text>
</comment>
<dbReference type="Pfam" id="PF00557">
    <property type="entry name" value="Peptidase_M24"/>
    <property type="match status" value="1"/>
</dbReference>
<feature type="domain" description="Peptidase M24" evidence="1">
    <location>
        <begin position="149"/>
        <end position="381"/>
    </location>
</feature>
<accession>A0ABR4XIU8</accession>
<dbReference type="InterPro" id="IPR036005">
    <property type="entry name" value="Creatinase/aminopeptidase-like"/>
</dbReference>
<evidence type="ECO:0000259" key="2">
    <source>
        <dbReference type="Pfam" id="PF01321"/>
    </source>
</evidence>
<organism evidence="3 4">
    <name type="scientific">Porphyromonas canoris</name>
    <dbReference type="NCBI Taxonomy" id="36875"/>
    <lineage>
        <taxon>Bacteria</taxon>
        <taxon>Pseudomonadati</taxon>
        <taxon>Bacteroidota</taxon>
        <taxon>Bacteroidia</taxon>
        <taxon>Bacteroidales</taxon>
        <taxon>Porphyromonadaceae</taxon>
        <taxon>Porphyromonas</taxon>
    </lineage>
</organism>
<dbReference type="InterPro" id="IPR000587">
    <property type="entry name" value="Creatinase_N"/>
</dbReference>
<dbReference type="InterPro" id="IPR000994">
    <property type="entry name" value="Pept_M24"/>
</dbReference>
<evidence type="ECO:0000259" key="1">
    <source>
        <dbReference type="Pfam" id="PF00557"/>
    </source>
</evidence>
<dbReference type="Gene3D" id="3.40.350.10">
    <property type="entry name" value="Creatinase/prolidase N-terminal domain"/>
    <property type="match status" value="1"/>
</dbReference>
<keyword evidence="4" id="KW-1185">Reference proteome</keyword>